<keyword evidence="1" id="KW-0732">Signal</keyword>
<dbReference type="Proteomes" id="UP000184114">
    <property type="component" value="Unassembled WGS sequence"/>
</dbReference>
<proteinExistence type="predicted"/>
<feature type="chain" id="PRO_5012251362" evidence="1">
    <location>
        <begin position="25"/>
        <end position="229"/>
    </location>
</feature>
<evidence type="ECO:0000313" key="3">
    <source>
        <dbReference type="Proteomes" id="UP000184114"/>
    </source>
</evidence>
<organism evidence="2 3">
    <name type="scientific">Tissierella praeacuta DSM 18095</name>
    <dbReference type="NCBI Taxonomy" id="1123404"/>
    <lineage>
        <taxon>Bacteria</taxon>
        <taxon>Bacillati</taxon>
        <taxon>Bacillota</taxon>
        <taxon>Tissierellia</taxon>
        <taxon>Tissierellales</taxon>
        <taxon>Tissierellaceae</taxon>
        <taxon>Tissierella</taxon>
    </lineage>
</organism>
<dbReference type="RefSeq" id="WP_072973282.1">
    <property type="nucleotide sequence ID" value="NZ_FQTY01000002.1"/>
</dbReference>
<evidence type="ECO:0000256" key="1">
    <source>
        <dbReference type="SAM" id="SignalP"/>
    </source>
</evidence>
<dbReference type="AlphaFoldDB" id="A0A1M4TMZ4"/>
<protein>
    <submittedName>
        <fullName evidence="2">Uncharacterized protein</fullName>
    </submittedName>
</protein>
<accession>A0A1M4TMZ4</accession>
<dbReference type="GeneID" id="90996395"/>
<sequence>MKKIFTALTLSLLLISFSSGFVYAETEIIPQEVSDVLTELEKIPDNFSNIKVYGDINNPELEDAIEEILELQDDNPSAFEKVEGIYEKGSKVVKTMADIVEKQYNGKKQFVLNTKEVYELSNELQQNLKNVRLEMADIIKDKDRKIDVETYGEIRQSTDTLKKEIKENDYILGEIGKETKNYIVLVKNKNFKGAIKSFERILLLQDQQIELLKIINKNVETLNNILINA</sequence>
<dbReference type="STRING" id="1123404.SAMN02745784_00762"/>
<evidence type="ECO:0000313" key="2">
    <source>
        <dbReference type="EMBL" id="SHE45869.1"/>
    </source>
</evidence>
<gene>
    <name evidence="2" type="ORF">SAMN02745784_00762</name>
</gene>
<name>A0A1M4TMZ4_9FIRM</name>
<feature type="signal peptide" evidence="1">
    <location>
        <begin position="1"/>
        <end position="24"/>
    </location>
</feature>
<keyword evidence="3" id="KW-1185">Reference proteome</keyword>
<reference evidence="3" key="1">
    <citation type="submission" date="2016-11" db="EMBL/GenBank/DDBJ databases">
        <authorList>
            <person name="Varghese N."/>
            <person name="Submissions S."/>
        </authorList>
    </citation>
    <scope>NUCLEOTIDE SEQUENCE [LARGE SCALE GENOMIC DNA]</scope>
    <source>
        <strain evidence="3">DSM 18095</strain>
    </source>
</reference>
<dbReference type="EMBL" id="FQTY01000002">
    <property type="protein sequence ID" value="SHE45869.1"/>
    <property type="molecule type" value="Genomic_DNA"/>
</dbReference>